<sequence>MKVAIGIDLGGTNVKGILLNEKGEVLYKHYIPTSDEGDEKWKENVLEMVNHLKEKSHNQVEIIGLSAPGLANSDNSCIAHLPNRLFGLENFVWADYFEIQTFVLNDAHAALMAEAKFGAVKGYKNAILLTLGTGVGGGILINGELYQGLSHMAGHLGHISINTSDDERSILGIPGSLEYALGNYSIEKRSMGKFKSTHELLKAYNEKDSFATWLWLDSLRKLSITIASLINIFSPEIIVLSGGITLAGNLLFEPLQTFIDLYEFRPKGKTTKIDKAHFDDLSGAIGAAAFALGKINKHIGT</sequence>
<dbReference type="Proteomes" id="UP001204144">
    <property type="component" value="Unassembled WGS sequence"/>
</dbReference>
<comment type="caution">
    <text evidence="2">The sequence shown here is derived from an EMBL/GenBank/DDBJ whole genome shotgun (WGS) entry which is preliminary data.</text>
</comment>
<dbReference type="CDD" id="cd23763">
    <property type="entry name" value="ASKHA_ATPase_ROK"/>
    <property type="match status" value="1"/>
</dbReference>
<protein>
    <submittedName>
        <fullName evidence="2">ROK family protein</fullName>
    </submittedName>
</protein>
<dbReference type="Pfam" id="PF00480">
    <property type="entry name" value="ROK"/>
    <property type="match status" value="1"/>
</dbReference>
<reference evidence="2 3" key="1">
    <citation type="submission" date="2018-11" db="EMBL/GenBank/DDBJ databases">
        <title>Novel bacteria species description.</title>
        <authorList>
            <person name="Han J.-H."/>
        </authorList>
    </citation>
    <scope>NUCLEOTIDE SEQUENCE [LARGE SCALE GENOMIC DNA]</scope>
    <source>
        <strain evidence="2 3">KCTC23259</strain>
    </source>
</reference>
<dbReference type="RefSeq" id="WP_255036706.1">
    <property type="nucleotide sequence ID" value="NZ_RJUF01000017.1"/>
</dbReference>
<name>A0AAE3H109_9BACT</name>
<comment type="similarity">
    <text evidence="1">Belongs to the ROK (NagC/XylR) family.</text>
</comment>
<dbReference type="InterPro" id="IPR043129">
    <property type="entry name" value="ATPase_NBD"/>
</dbReference>
<dbReference type="EMBL" id="RJUF01000017">
    <property type="protein sequence ID" value="MCP9762928.1"/>
    <property type="molecule type" value="Genomic_DNA"/>
</dbReference>
<dbReference type="Gene3D" id="3.30.420.40">
    <property type="match status" value="2"/>
</dbReference>
<dbReference type="InterPro" id="IPR049874">
    <property type="entry name" value="ROK_cs"/>
</dbReference>
<dbReference type="SUPFAM" id="SSF53067">
    <property type="entry name" value="Actin-like ATPase domain"/>
    <property type="match status" value="1"/>
</dbReference>
<accession>A0AAE3H109</accession>
<dbReference type="InterPro" id="IPR000600">
    <property type="entry name" value="ROK"/>
</dbReference>
<keyword evidence="3" id="KW-1185">Reference proteome</keyword>
<evidence type="ECO:0000313" key="3">
    <source>
        <dbReference type="Proteomes" id="UP001204144"/>
    </source>
</evidence>
<dbReference type="PANTHER" id="PTHR18964:SF149">
    <property type="entry name" value="BIFUNCTIONAL UDP-N-ACETYLGLUCOSAMINE 2-EPIMERASE_N-ACETYLMANNOSAMINE KINASE"/>
    <property type="match status" value="1"/>
</dbReference>
<evidence type="ECO:0000256" key="1">
    <source>
        <dbReference type="ARBA" id="ARBA00006479"/>
    </source>
</evidence>
<gene>
    <name evidence="2" type="ORF">EGI31_08165</name>
</gene>
<dbReference type="PROSITE" id="PS01125">
    <property type="entry name" value="ROK"/>
    <property type="match status" value="1"/>
</dbReference>
<dbReference type="AlphaFoldDB" id="A0AAE3H109"/>
<dbReference type="PANTHER" id="PTHR18964">
    <property type="entry name" value="ROK (REPRESSOR, ORF, KINASE) FAMILY"/>
    <property type="match status" value="1"/>
</dbReference>
<organism evidence="2 3">
    <name type="scientific">Lacihabitans soyangensis</name>
    <dbReference type="NCBI Taxonomy" id="869394"/>
    <lineage>
        <taxon>Bacteria</taxon>
        <taxon>Pseudomonadati</taxon>
        <taxon>Bacteroidota</taxon>
        <taxon>Cytophagia</taxon>
        <taxon>Cytophagales</taxon>
        <taxon>Leadbetterellaceae</taxon>
        <taxon>Lacihabitans</taxon>
    </lineage>
</organism>
<evidence type="ECO:0000313" key="2">
    <source>
        <dbReference type="EMBL" id="MCP9762928.1"/>
    </source>
</evidence>
<proteinExistence type="inferred from homology"/>